<evidence type="ECO:0000313" key="3">
    <source>
        <dbReference type="Proteomes" id="UP001152747"/>
    </source>
</evidence>
<dbReference type="EMBL" id="CANHGI010000006">
    <property type="protein sequence ID" value="CAI5456628.1"/>
    <property type="molecule type" value="Genomic_DNA"/>
</dbReference>
<evidence type="ECO:0000256" key="1">
    <source>
        <dbReference type="SAM" id="MobiDB-lite"/>
    </source>
</evidence>
<dbReference type="AlphaFoldDB" id="A0A9P1ND32"/>
<dbReference type="OrthoDB" id="6021171at2759"/>
<dbReference type="Proteomes" id="UP001152747">
    <property type="component" value="Unassembled WGS sequence"/>
</dbReference>
<reference evidence="2" key="1">
    <citation type="submission" date="2022-11" db="EMBL/GenBank/DDBJ databases">
        <authorList>
            <person name="Kikuchi T."/>
        </authorList>
    </citation>
    <scope>NUCLEOTIDE SEQUENCE</scope>
    <source>
        <strain evidence="2">PS1010</strain>
    </source>
</reference>
<name>A0A9P1ND32_9PELO</name>
<sequence length="466" mass="54197">MEENISISLNTEEIIEEEDPTSVIAQLRRIQELNKDGDFLKKEDLDYIKNYDRKVYGRKFSSDEEDYYPKKKYEEVEVEEDSDEFYYDSETGEYFEVDDDLEDQDQDQDQEEDPEKLVEDYYDEEEEILKSQDPPSALDKFKSKSNSGESKVHDFIDVDFPILMSMTRVWFEEGRKIGTLPLVAIADQLDVPETCSIGSWREVANYFKISPQLFLNLEANSETACLDLLEHLREEKAQKLVYSLESIRRLDVLAFLKIFRNQRQNNEIFNLEAMSRTNSMHSGIGFSQMSTGRIGDSEIIAAAPVQSPMVIKKNGKILAGPPIILINHAEKTALELKNYRWLVKNLKSNLKNFHFQIVDIAELMDDFSQILEIYQNSTHVLICYNKTYLNMLNEDEEIWKFRKFVHQQTQSEFFSQGMKNLRCRSVLMPGLTTSESTGWAPVTHQYAFPSDLQGLLNRIIDSKNTI</sequence>
<feature type="region of interest" description="Disordered" evidence="1">
    <location>
        <begin position="128"/>
        <end position="149"/>
    </location>
</feature>
<organism evidence="2 3">
    <name type="scientific">Caenorhabditis angaria</name>
    <dbReference type="NCBI Taxonomy" id="860376"/>
    <lineage>
        <taxon>Eukaryota</taxon>
        <taxon>Metazoa</taxon>
        <taxon>Ecdysozoa</taxon>
        <taxon>Nematoda</taxon>
        <taxon>Chromadorea</taxon>
        <taxon>Rhabditida</taxon>
        <taxon>Rhabditina</taxon>
        <taxon>Rhabditomorpha</taxon>
        <taxon>Rhabditoidea</taxon>
        <taxon>Rhabditidae</taxon>
        <taxon>Peloderinae</taxon>
        <taxon>Caenorhabditis</taxon>
    </lineage>
</organism>
<proteinExistence type="predicted"/>
<keyword evidence="3" id="KW-1185">Reference proteome</keyword>
<protein>
    <submittedName>
        <fullName evidence="2">Uncharacterized protein</fullName>
    </submittedName>
</protein>
<gene>
    <name evidence="2" type="ORF">CAMP_LOCUS19265</name>
</gene>
<evidence type="ECO:0000313" key="2">
    <source>
        <dbReference type="EMBL" id="CAI5456628.1"/>
    </source>
</evidence>
<comment type="caution">
    <text evidence="2">The sequence shown here is derived from an EMBL/GenBank/DDBJ whole genome shotgun (WGS) entry which is preliminary data.</text>
</comment>
<accession>A0A9P1ND32</accession>